<evidence type="ECO:0000313" key="3">
    <source>
        <dbReference type="EMBL" id="GBG34965.1"/>
    </source>
</evidence>
<dbReference type="PANTHER" id="PTHR48051">
    <property type="match status" value="1"/>
</dbReference>
<dbReference type="InterPro" id="IPR003591">
    <property type="entry name" value="Leu-rich_rpt_typical-subtyp"/>
</dbReference>
<dbReference type="Proteomes" id="UP000241890">
    <property type="component" value="Unassembled WGS sequence"/>
</dbReference>
<sequence length="226" mass="25126">MRMCQNLSQPATAKRASKPSFAIFLKSWTLSSIAEGEDRNTDVFVPALSTLTSLTYLNKLTELPSSIGALTKLQKLYVKVTEAGRAFCLQEMYKHTHEQQHAHHRSSQFNLLTSLPESFPGISELTDLFINFNELTELPSSIGALTKLQELYVKGTEVGRALCLQETYKHTHEYMHAHNSDLMQNQLTSLPGSISELSELTSLDTGSNQLTSLPESISGLSELIHL</sequence>
<gene>
    <name evidence="3" type="ORF">FCC1311_111882</name>
</gene>
<dbReference type="InParanoid" id="A0A2R5GWK9"/>
<dbReference type="OrthoDB" id="1668230at2759"/>
<dbReference type="InterPro" id="IPR050216">
    <property type="entry name" value="LRR_domain-containing"/>
</dbReference>
<keyword evidence="2" id="KW-0677">Repeat</keyword>
<evidence type="ECO:0000256" key="1">
    <source>
        <dbReference type="ARBA" id="ARBA00022614"/>
    </source>
</evidence>
<organism evidence="3 4">
    <name type="scientific">Hondaea fermentalgiana</name>
    <dbReference type="NCBI Taxonomy" id="2315210"/>
    <lineage>
        <taxon>Eukaryota</taxon>
        <taxon>Sar</taxon>
        <taxon>Stramenopiles</taxon>
        <taxon>Bigyra</taxon>
        <taxon>Labyrinthulomycetes</taxon>
        <taxon>Thraustochytrida</taxon>
        <taxon>Thraustochytriidae</taxon>
        <taxon>Hondaea</taxon>
    </lineage>
</organism>
<comment type="caution">
    <text evidence="3">The sequence shown here is derived from an EMBL/GenBank/DDBJ whole genome shotgun (WGS) entry which is preliminary data.</text>
</comment>
<dbReference type="EMBL" id="BEYU01000238">
    <property type="protein sequence ID" value="GBG34965.1"/>
    <property type="molecule type" value="Genomic_DNA"/>
</dbReference>
<dbReference type="PANTHER" id="PTHR48051:SF54">
    <property type="entry name" value="LEUCINE-RICH REPEAT-CONTAINING PROTEIN"/>
    <property type="match status" value="1"/>
</dbReference>
<proteinExistence type="predicted"/>
<name>A0A2R5GWK9_9STRA</name>
<keyword evidence="4" id="KW-1185">Reference proteome</keyword>
<evidence type="ECO:0000313" key="4">
    <source>
        <dbReference type="Proteomes" id="UP000241890"/>
    </source>
</evidence>
<dbReference type="GO" id="GO:0005737">
    <property type="term" value="C:cytoplasm"/>
    <property type="evidence" value="ECO:0007669"/>
    <property type="project" value="TreeGrafter"/>
</dbReference>
<accession>A0A2R5GWK9</accession>
<dbReference type="InterPro" id="IPR032675">
    <property type="entry name" value="LRR_dom_sf"/>
</dbReference>
<keyword evidence="1" id="KW-0433">Leucine-rich repeat</keyword>
<dbReference type="SMART" id="SM00369">
    <property type="entry name" value="LRR_TYP"/>
    <property type="match status" value="3"/>
</dbReference>
<protein>
    <submittedName>
        <fullName evidence="3">Leucine-rich repeat-containing protein 1</fullName>
    </submittedName>
</protein>
<evidence type="ECO:0000256" key="2">
    <source>
        <dbReference type="ARBA" id="ARBA00022737"/>
    </source>
</evidence>
<reference evidence="3 4" key="1">
    <citation type="submission" date="2017-12" db="EMBL/GenBank/DDBJ databases">
        <title>Sequencing, de novo assembly and annotation of complete genome of a new Thraustochytrid species, strain FCC1311.</title>
        <authorList>
            <person name="Sedici K."/>
            <person name="Godart F."/>
            <person name="Aiese Cigliano R."/>
            <person name="Sanseverino W."/>
            <person name="Barakat M."/>
            <person name="Ortet P."/>
            <person name="Marechal E."/>
            <person name="Cagnac O."/>
            <person name="Amato A."/>
        </authorList>
    </citation>
    <scope>NUCLEOTIDE SEQUENCE [LARGE SCALE GENOMIC DNA]</scope>
</reference>
<dbReference type="SUPFAM" id="SSF52047">
    <property type="entry name" value="RNI-like"/>
    <property type="match status" value="1"/>
</dbReference>
<dbReference type="Gene3D" id="3.80.10.10">
    <property type="entry name" value="Ribonuclease Inhibitor"/>
    <property type="match status" value="2"/>
</dbReference>
<dbReference type="AlphaFoldDB" id="A0A2R5GWK9"/>
<dbReference type="SMART" id="SM00364">
    <property type="entry name" value="LRR_BAC"/>
    <property type="match status" value="2"/>
</dbReference>